<dbReference type="Gene3D" id="1.20.120.1810">
    <property type="match status" value="1"/>
</dbReference>
<dbReference type="PANTHER" id="PTHR30603">
    <property type="entry name" value="RNA POLYMERASE SIGMA FACTOR RPO"/>
    <property type="match status" value="1"/>
</dbReference>
<organism evidence="7 8">
    <name type="scientific">Raineyella fluvialis</name>
    <dbReference type="NCBI Taxonomy" id="2662261"/>
    <lineage>
        <taxon>Bacteria</taxon>
        <taxon>Bacillati</taxon>
        <taxon>Actinomycetota</taxon>
        <taxon>Actinomycetes</taxon>
        <taxon>Propionibacteriales</taxon>
        <taxon>Propionibacteriaceae</taxon>
        <taxon>Raineyella</taxon>
    </lineage>
</organism>
<keyword evidence="1" id="KW-0805">Transcription regulation</keyword>
<dbReference type="AlphaFoldDB" id="A0A5Q2FC61"/>
<dbReference type="Pfam" id="PF04542">
    <property type="entry name" value="Sigma70_r2"/>
    <property type="match status" value="1"/>
</dbReference>
<evidence type="ECO:0000256" key="2">
    <source>
        <dbReference type="ARBA" id="ARBA00023082"/>
    </source>
</evidence>
<feature type="domain" description="RNA polymerase sigma-70 region 4" evidence="6">
    <location>
        <begin position="193"/>
        <end position="242"/>
    </location>
</feature>
<dbReference type="Proteomes" id="UP000386847">
    <property type="component" value="Chromosome"/>
</dbReference>
<evidence type="ECO:0008006" key="9">
    <source>
        <dbReference type="Google" id="ProtNLM"/>
    </source>
</evidence>
<dbReference type="KEGG" id="rain:Rai3103_12650"/>
<evidence type="ECO:0000256" key="4">
    <source>
        <dbReference type="ARBA" id="ARBA00023163"/>
    </source>
</evidence>
<dbReference type="EMBL" id="CP045725">
    <property type="protein sequence ID" value="QGF24369.1"/>
    <property type="molecule type" value="Genomic_DNA"/>
</dbReference>
<feature type="domain" description="RNA polymerase sigma-70 region 2" evidence="5">
    <location>
        <begin position="68"/>
        <end position="131"/>
    </location>
</feature>
<dbReference type="InterPro" id="IPR036388">
    <property type="entry name" value="WH-like_DNA-bd_sf"/>
</dbReference>
<keyword evidence="3" id="KW-0238">DNA-binding</keyword>
<dbReference type="InterPro" id="IPR007627">
    <property type="entry name" value="RNA_pol_sigma70_r2"/>
</dbReference>
<reference evidence="7 8" key="1">
    <citation type="submission" date="2019-10" db="EMBL/GenBank/DDBJ databases">
        <title>Genomic analysis of Raineyella sp. CBA3103.</title>
        <authorList>
            <person name="Roh S.W."/>
        </authorList>
    </citation>
    <scope>NUCLEOTIDE SEQUENCE [LARGE SCALE GENOMIC DNA]</scope>
    <source>
        <strain evidence="7 8">CBA3103</strain>
    </source>
</reference>
<dbReference type="InterPro" id="IPR007630">
    <property type="entry name" value="RNA_pol_sigma70_r4"/>
</dbReference>
<keyword evidence="4" id="KW-0804">Transcription</keyword>
<dbReference type="GO" id="GO:0003677">
    <property type="term" value="F:DNA binding"/>
    <property type="evidence" value="ECO:0007669"/>
    <property type="project" value="UniProtKB-KW"/>
</dbReference>
<evidence type="ECO:0000256" key="1">
    <source>
        <dbReference type="ARBA" id="ARBA00023015"/>
    </source>
</evidence>
<dbReference type="InterPro" id="IPR013325">
    <property type="entry name" value="RNA_pol_sigma_r2"/>
</dbReference>
<dbReference type="InterPro" id="IPR050239">
    <property type="entry name" value="Sigma-70_RNA_pol_init_factors"/>
</dbReference>
<dbReference type="GO" id="GO:0006352">
    <property type="term" value="P:DNA-templated transcription initiation"/>
    <property type="evidence" value="ECO:0007669"/>
    <property type="project" value="InterPro"/>
</dbReference>
<dbReference type="SUPFAM" id="SSF88946">
    <property type="entry name" value="Sigma2 domain of RNA polymerase sigma factors"/>
    <property type="match status" value="1"/>
</dbReference>
<dbReference type="Gene3D" id="1.10.10.10">
    <property type="entry name" value="Winged helix-like DNA-binding domain superfamily/Winged helix DNA-binding domain"/>
    <property type="match status" value="1"/>
</dbReference>
<accession>A0A5Q2FC61</accession>
<dbReference type="SUPFAM" id="SSF88659">
    <property type="entry name" value="Sigma3 and sigma4 domains of RNA polymerase sigma factors"/>
    <property type="match status" value="1"/>
</dbReference>
<gene>
    <name evidence="7" type="ORF">Rai3103_12650</name>
</gene>
<dbReference type="InterPro" id="IPR000943">
    <property type="entry name" value="RNA_pol_sigma70"/>
</dbReference>
<evidence type="ECO:0000313" key="7">
    <source>
        <dbReference type="EMBL" id="QGF24369.1"/>
    </source>
</evidence>
<dbReference type="PRINTS" id="PR00046">
    <property type="entry name" value="SIGMA70FCT"/>
</dbReference>
<name>A0A5Q2FC61_9ACTN</name>
<evidence type="ECO:0000259" key="5">
    <source>
        <dbReference type="Pfam" id="PF04542"/>
    </source>
</evidence>
<dbReference type="InterPro" id="IPR013324">
    <property type="entry name" value="RNA_pol_sigma_r3/r4-like"/>
</dbReference>
<keyword evidence="2" id="KW-0731">Sigma factor</keyword>
<sequence length="249" mass="27435">MTQPENPVRDRPRLLTGDEERRLARMIEAGVIARHFLDTATPCPLGTPDELRAVVEEGLRARERFLSANIGLVVHLVRRDAGTSAPEREDLVQEGCVGLAEALATFDWARGTRFSTWAVPYVRSRIAEARRLDRGGIRIPVRRLRQAAAAGEQVLSTSSIHGVEELETTWWRDDPLCEDDGPPWEELVAGWRDLSDEQRAVLSHRYGLAGGPAGTQLATAAALGMPVKRVRATEAAALEYLRDVCLAGL</sequence>
<evidence type="ECO:0000256" key="3">
    <source>
        <dbReference type="ARBA" id="ARBA00023125"/>
    </source>
</evidence>
<dbReference type="PANTHER" id="PTHR30603:SF47">
    <property type="entry name" value="RNA POLYMERASE SIGMA FACTOR SIGD, CHLOROPLASTIC"/>
    <property type="match status" value="1"/>
</dbReference>
<dbReference type="GO" id="GO:0016987">
    <property type="term" value="F:sigma factor activity"/>
    <property type="evidence" value="ECO:0007669"/>
    <property type="project" value="UniProtKB-KW"/>
</dbReference>
<dbReference type="RefSeq" id="WP_153572898.1">
    <property type="nucleotide sequence ID" value="NZ_CP045725.1"/>
</dbReference>
<evidence type="ECO:0000259" key="6">
    <source>
        <dbReference type="Pfam" id="PF04545"/>
    </source>
</evidence>
<protein>
    <recommendedName>
        <fullName evidence="9">RNA polymerase primary sigma factor</fullName>
    </recommendedName>
</protein>
<evidence type="ECO:0000313" key="8">
    <source>
        <dbReference type="Proteomes" id="UP000386847"/>
    </source>
</evidence>
<keyword evidence="8" id="KW-1185">Reference proteome</keyword>
<dbReference type="Pfam" id="PF04545">
    <property type="entry name" value="Sigma70_r4"/>
    <property type="match status" value="1"/>
</dbReference>
<proteinExistence type="predicted"/>